<dbReference type="Proteomes" id="UP000286075">
    <property type="component" value="Unassembled WGS sequence"/>
</dbReference>
<reference evidence="4" key="1">
    <citation type="submission" date="2016-11" db="EMBL/GenBank/DDBJ databases">
        <authorList>
            <person name="Varghese N."/>
            <person name="Submissions S."/>
        </authorList>
    </citation>
    <scope>NUCLEOTIDE SEQUENCE [LARGE SCALE GENOMIC DNA]</scope>
    <source>
        <strain evidence="4">DSM 26884</strain>
    </source>
</reference>
<dbReference type="Proteomes" id="UP000184192">
    <property type="component" value="Unassembled WGS sequence"/>
</dbReference>
<dbReference type="PANTHER" id="PTHR37299">
    <property type="entry name" value="TRANSCRIPTIONAL REGULATOR-RELATED"/>
    <property type="match status" value="1"/>
</dbReference>
<evidence type="ECO:0000259" key="1">
    <source>
        <dbReference type="PROSITE" id="PS50930"/>
    </source>
</evidence>
<dbReference type="EMBL" id="FQZN01000017">
    <property type="protein sequence ID" value="SHJ18363.1"/>
    <property type="molecule type" value="Genomic_DNA"/>
</dbReference>
<sequence length="145" mass="16890">MLKCIILDGDIATLNELMEYLEKVNRSLTEVNSLFTANKFSNQSIFLRDGNRIVRINQEDILYLEGYGDYVKVHRTEGKPILSQLTLKHFEECLEGVFCRVHRSYIVSLSHINYIEHKRIRIEGATIPISDSYMPILMSKLHMQI</sequence>
<dbReference type="Gene3D" id="2.40.50.1020">
    <property type="entry name" value="LytTr DNA-binding domain"/>
    <property type="match status" value="1"/>
</dbReference>
<dbReference type="InterPro" id="IPR046947">
    <property type="entry name" value="LytR-like"/>
</dbReference>
<reference evidence="2 5" key="3">
    <citation type="submission" date="2018-08" db="EMBL/GenBank/DDBJ databases">
        <title>A genome reference for cultivated species of the human gut microbiota.</title>
        <authorList>
            <person name="Zou Y."/>
            <person name="Xue W."/>
            <person name="Luo G."/>
        </authorList>
    </citation>
    <scope>NUCLEOTIDE SEQUENCE [LARGE SCALE GENOMIC DNA]</scope>
    <source>
        <strain evidence="2 5">OF03-9BH</strain>
    </source>
</reference>
<feature type="domain" description="HTH LytTR-type" evidence="1">
    <location>
        <begin position="45"/>
        <end position="143"/>
    </location>
</feature>
<dbReference type="EMBL" id="QSCF01000028">
    <property type="protein sequence ID" value="RGX77319.1"/>
    <property type="molecule type" value="Genomic_DNA"/>
</dbReference>
<evidence type="ECO:0000313" key="2">
    <source>
        <dbReference type="EMBL" id="RGX77319.1"/>
    </source>
</evidence>
<name>A0A1M6H8F6_9BACE</name>
<reference evidence="3" key="2">
    <citation type="submission" date="2016-11" db="EMBL/GenBank/DDBJ databases">
        <authorList>
            <person name="Jaros S."/>
            <person name="Januszkiewicz K."/>
            <person name="Wedrychowicz H."/>
        </authorList>
    </citation>
    <scope>NUCLEOTIDE SEQUENCE [LARGE SCALE GENOMIC DNA]</scope>
    <source>
        <strain evidence="3">DSM 26884</strain>
    </source>
</reference>
<dbReference type="AlphaFoldDB" id="A0A1M6H8F6"/>
<dbReference type="PANTHER" id="PTHR37299:SF1">
    <property type="entry name" value="STAGE 0 SPORULATION PROTEIN A HOMOLOG"/>
    <property type="match status" value="1"/>
</dbReference>
<protein>
    <submittedName>
        <fullName evidence="2">LytTR family transcriptional regulator</fullName>
    </submittedName>
    <submittedName>
        <fullName evidence="3">Transcriptional regulator, LytTR family</fullName>
    </submittedName>
</protein>
<organism evidence="3 4">
    <name type="scientific">Bacteroides stercorirosoris</name>
    <dbReference type="NCBI Taxonomy" id="871324"/>
    <lineage>
        <taxon>Bacteria</taxon>
        <taxon>Pseudomonadati</taxon>
        <taxon>Bacteroidota</taxon>
        <taxon>Bacteroidia</taxon>
        <taxon>Bacteroidales</taxon>
        <taxon>Bacteroidaceae</taxon>
        <taxon>Bacteroides</taxon>
    </lineage>
</organism>
<dbReference type="SMART" id="SM00850">
    <property type="entry name" value="LytTR"/>
    <property type="match status" value="1"/>
</dbReference>
<keyword evidence="4" id="KW-1185">Reference proteome</keyword>
<dbReference type="GO" id="GO:0003677">
    <property type="term" value="F:DNA binding"/>
    <property type="evidence" value="ECO:0007669"/>
    <property type="project" value="InterPro"/>
</dbReference>
<accession>A0A1M6H8F6</accession>
<dbReference type="GO" id="GO:0000156">
    <property type="term" value="F:phosphorelay response regulator activity"/>
    <property type="evidence" value="ECO:0007669"/>
    <property type="project" value="InterPro"/>
</dbReference>
<evidence type="ECO:0000313" key="4">
    <source>
        <dbReference type="Proteomes" id="UP000184192"/>
    </source>
</evidence>
<dbReference type="InterPro" id="IPR007492">
    <property type="entry name" value="LytTR_DNA-bd_dom"/>
</dbReference>
<dbReference type="RefSeq" id="WP_025831963.1">
    <property type="nucleotide sequence ID" value="NZ_CABMFG010000028.1"/>
</dbReference>
<gene>
    <name evidence="2" type="ORF">DXA68_15785</name>
    <name evidence="3" type="ORF">SAMN05444350_117108</name>
</gene>
<evidence type="ECO:0000313" key="3">
    <source>
        <dbReference type="EMBL" id="SHJ18363.1"/>
    </source>
</evidence>
<dbReference type="OrthoDB" id="1118393at2"/>
<dbReference type="GeneID" id="92712958"/>
<dbReference type="PROSITE" id="PS50930">
    <property type="entry name" value="HTH_LYTTR"/>
    <property type="match status" value="1"/>
</dbReference>
<proteinExistence type="predicted"/>
<dbReference type="eggNOG" id="COG3279">
    <property type="taxonomic scope" value="Bacteria"/>
</dbReference>
<evidence type="ECO:0000313" key="5">
    <source>
        <dbReference type="Proteomes" id="UP000286075"/>
    </source>
</evidence>
<dbReference type="Pfam" id="PF04397">
    <property type="entry name" value="LytTR"/>
    <property type="match status" value="1"/>
</dbReference>